<feature type="domain" description="Amine oxidase" evidence="1">
    <location>
        <begin position="18"/>
        <end position="424"/>
    </location>
</feature>
<protein>
    <submittedName>
        <fullName evidence="2">Dehydrogenase</fullName>
    </submittedName>
</protein>
<dbReference type="PANTHER" id="PTHR43734:SF1">
    <property type="entry name" value="PHYTOENE DESATURASE"/>
    <property type="match status" value="1"/>
</dbReference>
<organism evidence="2 3">
    <name type="scientific">Reticulibacter mediterranei</name>
    <dbReference type="NCBI Taxonomy" id="2778369"/>
    <lineage>
        <taxon>Bacteria</taxon>
        <taxon>Bacillati</taxon>
        <taxon>Chloroflexota</taxon>
        <taxon>Ktedonobacteria</taxon>
        <taxon>Ktedonobacterales</taxon>
        <taxon>Reticulibacteraceae</taxon>
        <taxon>Reticulibacter</taxon>
    </lineage>
</organism>
<dbReference type="AlphaFoldDB" id="A0A8J3ILY8"/>
<keyword evidence="3" id="KW-1185">Reference proteome</keyword>
<dbReference type="RefSeq" id="WP_220206996.1">
    <property type="nucleotide sequence ID" value="NZ_BNJK01000001.1"/>
</dbReference>
<reference evidence="2" key="1">
    <citation type="submission" date="2020-10" db="EMBL/GenBank/DDBJ databases">
        <title>Taxonomic study of unclassified bacteria belonging to the class Ktedonobacteria.</title>
        <authorList>
            <person name="Yabe S."/>
            <person name="Wang C.M."/>
            <person name="Zheng Y."/>
            <person name="Sakai Y."/>
            <person name="Cavaletti L."/>
            <person name="Monciardini P."/>
            <person name="Donadio S."/>
        </authorList>
    </citation>
    <scope>NUCLEOTIDE SEQUENCE</scope>
    <source>
        <strain evidence="2">ID150040</strain>
    </source>
</reference>
<dbReference type="InterPro" id="IPR002937">
    <property type="entry name" value="Amino_oxidase"/>
</dbReference>
<name>A0A8J3ILY8_9CHLR</name>
<dbReference type="Gene3D" id="3.50.50.60">
    <property type="entry name" value="FAD/NAD(P)-binding domain"/>
    <property type="match status" value="1"/>
</dbReference>
<evidence type="ECO:0000259" key="1">
    <source>
        <dbReference type="Pfam" id="PF01593"/>
    </source>
</evidence>
<evidence type="ECO:0000313" key="2">
    <source>
        <dbReference type="EMBL" id="GHO96363.1"/>
    </source>
</evidence>
<comment type="caution">
    <text evidence="2">The sequence shown here is derived from an EMBL/GenBank/DDBJ whole genome shotgun (WGS) entry which is preliminary data.</text>
</comment>
<gene>
    <name evidence="2" type="ORF">KSF_064110</name>
</gene>
<accession>A0A8J3ILY8</accession>
<dbReference type="Gene3D" id="3.90.660.50">
    <property type="match status" value="1"/>
</dbReference>
<dbReference type="SUPFAM" id="SSF51905">
    <property type="entry name" value="FAD/NAD(P)-binding domain"/>
    <property type="match status" value="1"/>
</dbReference>
<dbReference type="Pfam" id="PF01593">
    <property type="entry name" value="Amino_oxidase"/>
    <property type="match status" value="1"/>
</dbReference>
<dbReference type="EMBL" id="BNJK01000001">
    <property type="protein sequence ID" value="GHO96363.1"/>
    <property type="molecule type" value="Genomic_DNA"/>
</dbReference>
<dbReference type="InterPro" id="IPR036188">
    <property type="entry name" value="FAD/NAD-bd_sf"/>
</dbReference>
<proteinExistence type="predicted"/>
<dbReference type="PANTHER" id="PTHR43734">
    <property type="entry name" value="PHYTOENE DESATURASE"/>
    <property type="match status" value="1"/>
</dbReference>
<dbReference type="Proteomes" id="UP000597444">
    <property type="component" value="Unassembled WGS sequence"/>
</dbReference>
<sequence length="440" mass="46714">MTTHTSTQLPVIIVGGGLSGLSAAALLAKAGHAVKLFEKASTPGGRARTSQQSGFFFNQGAHAFYLHGAGTKVLNELGVRYSGLEPARSRYLALEGGKLYPLPASVASTLETHLLSFAAKAELAGLFARIKYMDTAKLQHVSLQDWLAAHVKHPQVCQFLLAGARLATYSNAPDLLSAALLPSLLNAQVLYVDGGWQTLVDGLQHKAQEAGAEIRTQARVRAIEVAGEGYSIQLADGSSHAASAVLLATDPEMASALVLNGTHEALHRWAAQAIPARATCFDIGLRRLPRAQNLFALGIDRPLYYSVHSASAHLAPQGSALVHIMHYLQPDESPKPEATRQEMEAIMDLLQPGWRAEVVEQYFLPHMIASNAIVQAQLGGLAGRPGPAVPGLPHLYVAGDWVGMEGTLADACFASASSAARLIISDLARQQSVSRASVIQ</sequence>
<evidence type="ECO:0000313" key="3">
    <source>
        <dbReference type="Proteomes" id="UP000597444"/>
    </source>
</evidence>
<dbReference type="GO" id="GO:0016491">
    <property type="term" value="F:oxidoreductase activity"/>
    <property type="evidence" value="ECO:0007669"/>
    <property type="project" value="InterPro"/>
</dbReference>